<feature type="domain" description="RDD" evidence="7">
    <location>
        <begin position="14"/>
        <end position="138"/>
    </location>
</feature>
<dbReference type="Proteomes" id="UP000262004">
    <property type="component" value="Chromosome"/>
</dbReference>
<feature type="transmembrane region" description="Helical" evidence="6">
    <location>
        <begin position="24"/>
        <end position="44"/>
    </location>
</feature>
<dbReference type="OrthoDB" id="5298807at2"/>
<keyword evidence="9" id="KW-1185">Reference proteome</keyword>
<keyword evidence="2" id="KW-1003">Cell membrane</keyword>
<organism evidence="8 9">
    <name type="scientific">Hydrogenophilus thermoluteolus</name>
    <name type="common">Pseudomonas hydrogenothermophila</name>
    <dbReference type="NCBI Taxonomy" id="297"/>
    <lineage>
        <taxon>Bacteria</taxon>
        <taxon>Pseudomonadati</taxon>
        <taxon>Pseudomonadota</taxon>
        <taxon>Hydrogenophilia</taxon>
        <taxon>Hydrogenophilales</taxon>
        <taxon>Hydrogenophilaceae</taxon>
        <taxon>Hydrogenophilus</taxon>
    </lineage>
</organism>
<evidence type="ECO:0000256" key="6">
    <source>
        <dbReference type="SAM" id="Phobius"/>
    </source>
</evidence>
<dbReference type="InterPro" id="IPR010432">
    <property type="entry name" value="RDD"/>
</dbReference>
<dbReference type="KEGG" id="htl:HPTL_0572"/>
<evidence type="ECO:0000313" key="9">
    <source>
        <dbReference type="Proteomes" id="UP000262004"/>
    </source>
</evidence>
<dbReference type="RefSeq" id="WP_119334645.1">
    <property type="nucleotide sequence ID" value="NZ_AP018558.1"/>
</dbReference>
<evidence type="ECO:0000256" key="4">
    <source>
        <dbReference type="ARBA" id="ARBA00022989"/>
    </source>
</evidence>
<sequence>MIVPEPITQEAVLASRSRRIAAMLYELLLLIGVVGGGVLLPWIVVGVVRHVTPPGWLLWVHLFAVLALYFVWHWRRRGATLAMKTWKLRILSADGHPPSWGQCWLRFLLAWPSVGTGVGILWSWFDPDGLFLHDRLAKTRIVQWDWKVG</sequence>
<keyword evidence="5 6" id="KW-0472">Membrane</keyword>
<gene>
    <name evidence="8" type="ORF">HPTL_0572</name>
</gene>
<evidence type="ECO:0000256" key="2">
    <source>
        <dbReference type="ARBA" id="ARBA00022475"/>
    </source>
</evidence>
<dbReference type="EMBL" id="AP018558">
    <property type="protein sequence ID" value="BBD76840.1"/>
    <property type="molecule type" value="Genomic_DNA"/>
</dbReference>
<comment type="subcellular location">
    <subcellularLocation>
        <location evidence="1">Cell membrane</location>
        <topology evidence="1">Multi-pass membrane protein</topology>
    </subcellularLocation>
</comment>
<dbReference type="PANTHER" id="PTHR36115">
    <property type="entry name" value="PROLINE-RICH ANTIGEN HOMOLOG-RELATED"/>
    <property type="match status" value="1"/>
</dbReference>
<protein>
    <submittedName>
        <fullName evidence="8">RDD family protein</fullName>
    </submittedName>
</protein>
<evidence type="ECO:0000313" key="8">
    <source>
        <dbReference type="EMBL" id="BBD76840.1"/>
    </source>
</evidence>
<evidence type="ECO:0000256" key="5">
    <source>
        <dbReference type="ARBA" id="ARBA00023136"/>
    </source>
</evidence>
<keyword evidence="4 6" id="KW-1133">Transmembrane helix</keyword>
<dbReference type="GO" id="GO:0005886">
    <property type="term" value="C:plasma membrane"/>
    <property type="evidence" value="ECO:0007669"/>
    <property type="project" value="UniProtKB-SubCell"/>
</dbReference>
<name>A0A2Z6DWK5_HYDTE</name>
<keyword evidence="3 6" id="KW-0812">Transmembrane</keyword>
<feature type="transmembrane region" description="Helical" evidence="6">
    <location>
        <begin position="104"/>
        <end position="125"/>
    </location>
</feature>
<feature type="transmembrane region" description="Helical" evidence="6">
    <location>
        <begin position="56"/>
        <end position="74"/>
    </location>
</feature>
<dbReference type="PANTHER" id="PTHR36115:SF10">
    <property type="entry name" value="RDD DOMAIN-CONTAINING PROTEIN"/>
    <property type="match status" value="1"/>
</dbReference>
<dbReference type="InterPro" id="IPR051791">
    <property type="entry name" value="Pra-immunoreactive"/>
</dbReference>
<dbReference type="Pfam" id="PF06271">
    <property type="entry name" value="RDD"/>
    <property type="match status" value="1"/>
</dbReference>
<evidence type="ECO:0000256" key="1">
    <source>
        <dbReference type="ARBA" id="ARBA00004651"/>
    </source>
</evidence>
<dbReference type="AlphaFoldDB" id="A0A2Z6DWK5"/>
<evidence type="ECO:0000256" key="3">
    <source>
        <dbReference type="ARBA" id="ARBA00022692"/>
    </source>
</evidence>
<reference evidence="8 9" key="1">
    <citation type="submission" date="2018-04" db="EMBL/GenBank/DDBJ databases">
        <title>Complete genome sequence of Hydrogenophilus thermoluteolus TH-1.</title>
        <authorList>
            <person name="Arai H."/>
        </authorList>
    </citation>
    <scope>NUCLEOTIDE SEQUENCE [LARGE SCALE GENOMIC DNA]</scope>
    <source>
        <strain evidence="8 9">TH-1</strain>
    </source>
</reference>
<accession>A0A2Z6DWK5</accession>
<evidence type="ECO:0000259" key="7">
    <source>
        <dbReference type="Pfam" id="PF06271"/>
    </source>
</evidence>
<proteinExistence type="predicted"/>